<gene>
    <name evidence="4" type="ORF">PNOK_0153900</name>
</gene>
<dbReference type="GO" id="GO:0005840">
    <property type="term" value="C:ribosome"/>
    <property type="evidence" value="ECO:0007669"/>
    <property type="project" value="UniProtKB-KW"/>
</dbReference>
<dbReference type="InParanoid" id="A0A286UPS6"/>
<evidence type="ECO:0000256" key="2">
    <source>
        <dbReference type="ARBA" id="ARBA00022980"/>
    </source>
</evidence>
<proteinExistence type="inferred from homology"/>
<protein>
    <submittedName>
        <fullName evidence="4">Nucleic acid-binding protein</fullName>
    </submittedName>
</protein>
<sequence>MTHPRTLKRLERSKKYLTHDPSNILKLNDKVAIQNCPPVSARKRFALYKVLKSPENERIERHRVQAEAAATATAAEAQPSP</sequence>
<dbReference type="SUPFAM" id="SSF50249">
    <property type="entry name" value="Nucleic acid-binding proteins"/>
    <property type="match status" value="1"/>
</dbReference>
<keyword evidence="5" id="KW-1185">Reference proteome</keyword>
<dbReference type="InterPro" id="IPR000266">
    <property type="entry name" value="Ribosomal_uS17"/>
</dbReference>
<reference evidence="4 5" key="1">
    <citation type="journal article" date="2017" name="Mol. Ecol.">
        <title>Comparative and population genomic landscape of Phellinus noxius: A hypervariable fungus causing root rot in trees.</title>
        <authorList>
            <person name="Chung C.L."/>
            <person name="Lee T.J."/>
            <person name="Akiba M."/>
            <person name="Lee H.H."/>
            <person name="Kuo T.H."/>
            <person name="Liu D."/>
            <person name="Ke H.M."/>
            <person name="Yokoi T."/>
            <person name="Roa M.B."/>
            <person name="Lu M.J."/>
            <person name="Chang Y.Y."/>
            <person name="Ann P.J."/>
            <person name="Tsai J.N."/>
            <person name="Chen C.Y."/>
            <person name="Tzean S.S."/>
            <person name="Ota Y."/>
            <person name="Hattori T."/>
            <person name="Sahashi N."/>
            <person name="Liou R.F."/>
            <person name="Kikuchi T."/>
            <person name="Tsai I.J."/>
        </authorList>
    </citation>
    <scope>NUCLEOTIDE SEQUENCE [LARGE SCALE GENOMIC DNA]</scope>
    <source>
        <strain evidence="4 5">FFPRI411160</strain>
    </source>
</reference>
<dbReference type="STRING" id="2282107.A0A286UPS6"/>
<evidence type="ECO:0000313" key="4">
    <source>
        <dbReference type="EMBL" id="PAV21582.1"/>
    </source>
</evidence>
<dbReference type="GO" id="GO:1990904">
    <property type="term" value="C:ribonucleoprotein complex"/>
    <property type="evidence" value="ECO:0007669"/>
    <property type="project" value="UniProtKB-KW"/>
</dbReference>
<dbReference type="Pfam" id="PF00366">
    <property type="entry name" value="Ribosomal_S17"/>
    <property type="match status" value="1"/>
</dbReference>
<dbReference type="GO" id="GO:0006412">
    <property type="term" value="P:translation"/>
    <property type="evidence" value="ECO:0007669"/>
    <property type="project" value="InterPro"/>
</dbReference>
<evidence type="ECO:0000256" key="1">
    <source>
        <dbReference type="ARBA" id="ARBA00010254"/>
    </source>
</evidence>
<dbReference type="GO" id="GO:0003735">
    <property type="term" value="F:structural constituent of ribosome"/>
    <property type="evidence" value="ECO:0007669"/>
    <property type="project" value="InterPro"/>
</dbReference>
<evidence type="ECO:0000313" key="5">
    <source>
        <dbReference type="Proteomes" id="UP000217199"/>
    </source>
</evidence>
<dbReference type="Gene3D" id="2.40.50.140">
    <property type="entry name" value="Nucleic acid-binding proteins"/>
    <property type="match status" value="1"/>
</dbReference>
<comment type="similarity">
    <text evidence="1">Belongs to the universal ribosomal protein uS17 family.</text>
</comment>
<keyword evidence="3" id="KW-0687">Ribonucleoprotein</keyword>
<evidence type="ECO:0000256" key="3">
    <source>
        <dbReference type="ARBA" id="ARBA00023274"/>
    </source>
</evidence>
<dbReference type="InterPro" id="IPR012340">
    <property type="entry name" value="NA-bd_OB-fold"/>
</dbReference>
<organism evidence="4 5">
    <name type="scientific">Pyrrhoderma noxium</name>
    <dbReference type="NCBI Taxonomy" id="2282107"/>
    <lineage>
        <taxon>Eukaryota</taxon>
        <taxon>Fungi</taxon>
        <taxon>Dikarya</taxon>
        <taxon>Basidiomycota</taxon>
        <taxon>Agaricomycotina</taxon>
        <taxon>Agaricomycetes</taxon>
        <taxon>Hymenochaetales</taxon>
        <taxon>Hymenochaetaceae</taxon>
        <taxon>Pyrrhoderma</taxon>
    </lineage>
</organism>
<dbReference type="Proteomes" id="UP000217199">
    <property type="component" value="Unassembled WGS sequence"/>
</dbReference>
<dbReference type="AlphaFoldDB" id="A0A286UPS6"/>
<dbReference type="EMBL" id="NBII01000002">
    <property type="protein sequence ID" value="PAV21582.1"/>
    <property type="molecule type" value="Genomic_DNA"/>
</dbReference>
<dbReference type="OrthoDB" id="274752at2759"/>
<keyword evidence="2" id="KW-0689">Ribosomal protein</keyword>
<name>A0A286UPS6_9AGAM</name>
<accession>A0A286UPS6</accession>
<dbReference type="CDD" id="cd00364">
    <property type="entry name" value="Ribosomal_uS17"/>
    <property type="match status" value="1"/>
</dbReference>
<comment type="caution">
    <text evidence="4">The sequence shown here is derived from an EMBL/GenBank/DDBJ whole genome shotgun (WGS) entry which is preliminary data.</text>
</comment>